<dbReference type="Pfam" id="PF11815">
    <property type="entry name" value="DUF3336"/>
    <property type="match status" value="1"/>
</dbReference>
<dbReference type="EMBL" id="CP000496">
    <property type="protein sequence ID" value="ABN64857.2"/>
    <property type="molecule type" value="Genomic_DNA"/>
</dbReference>
<dbReference type="PANTHER" id="PTHR14226">
    <property type="entry name" value="NEUROPATHY TARGET ESTERASE/SWISS CHEESE D.MELANOGASTER"/>
    <property type="match status" value="1"/>
</dbReference>
<dbReference type="InterPro" id="IPR002641">
    <property type="entry name" value="PNPLA_dom"/>
</dbReference>
<feature type="compositionally biased region" description="Polar residues" evidence="6">
    <location>
        <begin position="631"/>
        <end position="641"/>
    </location>
</feature>
<dbReference type="KEGG" id="pic:PICST_40606"/>
<keyword evidence="1 4" id="KW-0378">Hydrolase</keyword>
<dbReference type="Proteomes" id="UP000002258">
    <property type="component" value="Chromosome 2"/>
</dbReference>
<gene>
    <name evidence="8" type="ORF">PICST_40606</name>
</gene>
<dbReference type="RefSeq" id="XP_001382886.2">
    <property type="nucleotide sequence ID" value="XM_001382849.1"/>
</dbReference>
<sequence>LRSIPFVNKLLPPVDEKALLINKLLVQQRDATNYTEWYEISLELDELMNHNSWKSNPQSHLYDYDLIFNNLNEMRSARLAKDYKLLLYYIRTKWIRNLGNMGNINLYRHSLVGTKKLIEEYIDECQLSLDYLIHDPDVNLDDRYLLGMLIQTRKNIGRTALVLSGGSTFGIFHIGVLATLFEANLLPRIISGSSAGSIVASILCCHSNEDTFELLRTITERDFNIFSDDESPNYKSRSNFGKLLDSFAHFIKYGTLYDMTGLKQTMIGFLGDLTFREAYNRTGKILNITVSPASIHESTRLLNYLTAPNCLVWSAVCASCSLPGVFPSTTIYEKNPKNNEIHEWNNDAAMKYVDGSVDNDLPITRLSEMFNVDHIIAVQVNPHVVPVLKVSVSNVGGEIENELSYRFKHLLNNVYDFVSCEIIHYLQILNVVDVYKNLSNKLISVLSQNYSGDITILPDFKIQDFAKIFENPTPEFLLDFITRGARASWPKVTLIHNHCGVEFALDKAISLLRGRLITSANNIITFKESSRSKNPAKNLEKSDFTLVSSPVLNSDTSTLNPPNKVYESIGAPIIRRHNSSTSYPTKKAIMRPKRKSISSQSPRSVLLAKKKLPKGKSTTSLAALSGDYHNRNGSNESTLINDESEDNETFTTLQEQRNIRKARSSGNFHNSEALFVLDQGSAPSSPAHEKVLKYQSDRVPSYFNNPYLDTNVKTLSFELDTLNVEEKAKANLPRISRPSSKRNSYIGLNRLKDPYLSRSNNNSHYNLKDSVSSQELLSSDVRRGLMKASGKNLIDAELISADSEITIENEQEVEQHASTEGEEFLGDDEASNAIDDNIDDNVDD</sequence>
<feature type="active site" description="Proton acceptor" evidence="4">
    <location>
        <position position="354"/>
    </location>
</feature>
<dbReference type="PANTHER" id="PTHR14226:SF10">
    <property type="entry name" value="TRIACYLGLYCEROL LIPASE 4-RELATED"/>
    <property type="match status" value="1"/>
</dbReference>
<feature type="short sequence motif" description="GXSXG" evidence="4">
    <location>
        <begin position="192"/>
        <end position="196"/>
    </location>
</feature>
<accession>A3LNH5</accession>
<dbReference type="InterPro" id="IPR016035">
    <property type="entry name" value="Acyl_Trfase/lysoPLipase"/>
</dbReference>
<dbReference type="EC" id="3.1.1.-" evidence="5"/>
<evidence type="ECO:0000256" key="5">
    <source>
        <dbReference type="RuleBase" id="RU362055"/>
    </source>
</evidence>
<feature type="region of interest" description="Disordered" evidence="6">
    <location>
        <begin position="586"/>
        <end position="641"/>
    </location>
</feature>
<dbReference type="CDD" id="cd07230">
    <property type="entry name" value="Pat_TGL4-5_like"/>
    <property type="match status" value="1"/>
</dbReference>
<evidence type="ECO:0000256" key="6">
    <source>
        <dbReference type="SAM" id="MobiDB-lite"/>
    </source>
</evidence>
<dbReference type="Gene3D" id="3.40.1090.10">
    <property type="entry name" value="Cytosolic phospholipase A2 catalytic domain"/>
    <property type="match status" value="2"/>
</dbReference>
<feature type="non-terminal residue" evidence="8">
    <location>
        <position position="844"/>
    </location>
</feature>
<feature type="domain" description="PNPLA" evidence="7">
    <location>
        <begin position="161"/>
        <end position="367"/>
    </location>
</feature>
<dbReference type="GeneID" id="4836747"/>
<keyword evidence="2 4" id="KW-0442">Lipid degradation</keyword>
<feature type="non-terminal residue" evidence="8">
    <location>
        <position position="1"/>
    </location>
</feature>
<feature type="active site" description="Nucleophile" evidence="4">
    <location>
        <position position="194"/>
    </location>
</feature>
<name>A3LNH5_PICST</name>
<dbReference type="OMA" id="NIGNMGD"/>
<comment type="subcellular location">
    <subcellularLocation>
        <location evidence="5">Membrane</location>
        <topology evidence="5">Single-pass membrane protein</topology>
    </subcellularLocation>
</comment>
<feature type="region of interest" description="Disordered" evidence="6">
    <location>
        <begin position="811"/>
        <end position="844"/>
    </location>
</feature>
<feature type="compositionally biased region" description="Acidic residues" evidence="6">
    <location>
        <begin position="820"/>
        <end position="844"/>
    </location>
</feature>
<dbReference type="PROSITE" id="PS51635">
    <property type="entry name" value="PNPLA"/>
    <property type="match status" value="1"/>
</dbReference>
<dbReference type="SUPFAM" id="SSF52151">
    <property type="entry name" value="FabD/lysophospholipase-like"/>
    <property type="match status" value="1"/>
</dbReference>
<evidence type="ECO:0000256" key="4">
    <source>
        <dbReference type="PROSITE-ProRule" id="PRU01161"/>
    </source>
</evidence>
<comment type="function">
    <text evidence="5">Lipid hydrolase.</text>
</comment>
<keyword evidence="9" id="KW-1185">Reference proteome</keyword>
<dbReference type="AlphaFoldDB" id="A3LNH5"/>
<dbReference type="GO" id="GO:0006641">
    <property type="term" value="P:triglyceride metabolic process"/>
    <property type="evidence" value="ECO:0007669"/>
    <property type="project" value="UniProtKB-ARBA"/>
</dbReference>
<protein>
    <recommendedName>
        <fullName evidence="5">Patatin-like phospholipase domain-containing protein</fullName>
        <ecNumber evidence="5">3.1.1.-</ecNumber>
    </recommendedName>
</protein>
<reference evidence="8 9" key="1">
    <citation type="journal article" date="2007" name="Nat. Biotechnol.">
        <title>Genome sequence of the lignocellulose-bioconverting and xylose-fermenting yeast Pichia stipitis.</title>
        <authorList>
            <person name="Jeffries T.W."/>
            <person name="Grigoriev I.V."/>
            <person name="Grimwood J."/>
            <person name="Laplaza J.M."/>
            <person name="Aerts A."/>
            <person name="Salamov A."/>
            <person name="Schmutz J."/>
            <person name="Lindquist E."/>
            <person name="Dehal P."/>
            <person name="Shapiro H."/>
            <person name="Jin Y.S."/>
            <person name="Passoth V."/>
            <person name="Richardson P.M."/>
        </authorList>
    </citation>
    <scope>NUCLEOTIDE SEQUENCE [LARGE SCALE GENOMIC DNA]</scope>
    <source>
        <strain evidence="9">ATCC 58785 / CBS 6054 / NBRC 10063 / NRRL Y-11545</strain>
    </source>
</reference>
<proteinExistence type="inferred from homology"/>
<dbReference type="STRING" id="322104.A3LNH5"/>
<dbReference type="FunCoup" id="A3LNH5">
    <property type="interactions" value="160"/>
</dbReference>
<dbReference type="InterPro" id="IPR050301">
    <property type="entry name" value="NTE"/>
</dbReference>
<dbReference type="HOGENOM" id="CLU_009031_4_1_1"/>
<dbReference type="InParanoid" id="A3LNH5"/>
<evidence type="ECO:0000256" key="3">
    <source>
        <dbReference type="ARBA" id="ARBA00023098"/>
    </source>
</evidence>
<dbReference type="FunFam" id="3.40.1090.10:FF:000036">
    <property type="entry name" value="Patatin-like phospholipase domain-containing protein"/>
    <property type="match status" value="1"/>
</dbReference>
<dbReference type="Pfam" id="PF01734">
    <property type="entry name" value="Patatin"/>
    <property type="match status" value="1"/>
</dbReference>
<organism evidence="8 9">
    <name type="scientific">Scheffersomyces stipitis (strain ATCC 58785 / CBS 6054 / NBRC 10063 / NRRL Y-11545)</name>
    <name type="common">Yeast</name>
    <name type="synonym">Pichia stipitis</name>
    <dbReference type="NCBI Taxonomy" id="322104"/>
    <lineage>
        <taxon>Eukaryota</taxon>
        <taxon>Fungi</taxon>
        <taxon>Dikarya</taxon>
        <taxon>Ascomycota</taxon>
        <taxon>Saccharomycotina</taxon>
        <taxon>Pichiomycetes</taxon>
        <taxon>Debaryomycetaceae</taxon>
        <taxon>Scheffersomyces</taxon>
    </lineage>
</organism>
<dbReference type="GO" id="GO:0016042">
    <property type="term" value="P:lipid catabolic process"/>
    <property type="evidence" value="ECO:0007669"/>
    <property type="project" value="UniProtKB-UniRule"/>
</dbReference>
<dbReference type="InterPro" id="IPR021771">
    <property type="entry name" value="Triacylglycerol_lipase_N"/>
</dbReference>
<dbReference type="eggNOG" id="KOG2214">
    <property type="taxonomic scope" value="Eukaryota"/>
</dbReference>
<evidence type="ECO:0000313" key="8">
    <source>
        <dbReference type="EMBL" id="ABN64857.2"/>
    </source>
</evidence>
<comment type="similarity">
    <text evidence="5">Belongs to the PLPL family.</text>
</comment>
<keyword evidence="3 4" id="KW-0443">Lipid metabolism</keyword>
<evidence type="ECO:0000256" key="2">
    <source>
        <dbReference type="ARBA" id="ARBA00022963"/>
    </source>
</evidence>
<dbReference type="OrthoDB" id="10049244at2759"/>
<dbReference type="GO" id="GO:0004806">
    <property type="term" value="F:triacylglycerol lipase activity"/>
    <property type="evidence" value="ECO:0007669"/>
    <property type="project" value="InterPro"/>
</dbReference>
<evidence type="ECO:0000313" key="9">
    <source>
        <dbReference type="Proteomes" id="UP000002258"/>
    </source>
</evidence>
<comment type="caution">
    <text evidence="4">Lacks conserved residue(s) required for the propagation of feature annotation.</text>
</comment>
<dbReference type="GO" id="GO:0016020">
    <property type="term" value="C:membrane"/>
    <property type="evidence" value="ECO:0007669"/>
    <property type="project" value="UniProtKB-SubCell"/>
</dbReference>
<evidence type="ECO:0000259" key="7">
    <source>
        <dbReference type="PROSITE" id="PS51635"/>
    </source>
</evidence>
<evidence type="ECO:0000256" key="1">
    <source>
        <dbReference type="ARBA" id="ARBA00022801"/>
    </source>
</evidence>